<comment type="cofactor">
    <cofactor evidence="1">
        <name>pyridoxal 5'-phosphate</name>
        <dbReference type="ChEBI" id="CHEBI:597326"/>
    </cofactor>
</comment>
<dbReference type="Gene3D" id="3.90.1150.10">
    <property type="entry name" value="Aspartate Aminotransferase, domain 1"/>
    <property type="match status" value="1"/>
</dbReference>
<keyword evidence="5" id="KW-0963">Cytoplasm</keyword>
<keyword evidence="8 15" id="KW-0456">Lyase</keyword>
<evidence type="ECO:0000256" key="5">
    <source>
        <dbReference type="ARBA" id="ARBA00022490"/>
    </source>
</evidence>
<proteinExistence type="inferred from homology"/>
<comment type="subcellular location">
    <subcellularLocation>
        <location evidence="2">Cytoplasm</location>
        <location evidence="2">Cytosol</location>
    </subcellularLocation>
</comment>
<dbReference type="GeneID" id="108502829"/>
<gene>
    <name evidence="15" type="primary">SCLY</name>
</gene>
<name>A0A6J0I4Y6_9PASS</name>
<feature type="compositionally biased region" description="Low complexity" evidence="12">
    <location>
        <begin position="1"/>
        <end position="11"/>
    </location>
</feature>
<dbReference type="SUPFAM" id="SSF53383">
    <property type="entry name" value="PLP-dependent transferases"/>
    <property type="match status" value="1"/>
</dbReference>
<evidence type="ECO:0000256" key="1">
    <source>
        <dbReference type="ARBA" id="ARBA00001933"/>
    </source>
</evidence>
<dbReference type="PANTHER" id="PTHR11601">
    <property type="entry name" value="CYSTEINE DESULFURYLASE FAMILY MEMBER"/>
    <property type="match status" value="1"/>
</dbReference>
<protein>
    <recommendedName>
        <fullName evidence="11">Selenocysteine lyase</fullName>
        <ecNumber evidence="10">4.4.1.16</ecNumber>
    </recommendedName>
</protein>
<dbReference type="Gene3D" id="3.40.640.10">
    <property type="entry name" value="Type I PLP-dependent aspartate aminotransferase-like (Major domain)"/>
    <property type="match status" value="1"/>
</dbReference>
<dbReference type="InterPro" id="IPR000192">
    <property type="entry name" value="Aminotrans_V_dom"/>
</dbReference>
<dbReference type="Proteomes" id="UP000504624">
    <property type="component" value="Unplaced"/>
</dbReference>
<dbReference type="GO" id="GO:0005829">
    <property type="term" value="C:cytosol"/>
    <property type="evidence" value="ECO:0007669"/>
    <property type="project" value="UniProtKB-SubCell"/>
</dbReference>
<dbReference type="GO" id="GO:0016740">
    <property type="term" value="F:transferase activity"/>
    <property type="evidence" value="ECO:0007669"/>
    <property type="project" value="UniProtKB-KW"/>
</dbReference>
<dbReference type="CTD" id="51540"/>
<dbReference type="AlphaFoldDB" id="A0A6J0I4Y6"/>
<dbReference type="PANTHER" id="PTHR11601:SF62">
    <property type="entry name" value="SELENOCYSTEINE LYASE"/>
    <property type="match status" value="1"/>
</dbReference>
<evidence type="ECO:0000256" key="9">
    <source>
        <dbReference type="ARBA" id="ARBA00037407"/>
    </source>
</evidence>
<organism evidence="14 15">
    <name type="scientific">Lepidothrix coronata</name>
    <name type="common">blue-crowned manakin</name>
    <dbReference type="NCBI Taxonomy" id="321398"/>
    <lineage>
        <taxon>Eukaryota</taxon>
        <taxon>Metazoa</taxon>
        <taxon>Chordata</taxon>
        <taxon>Craniata</taxon>
        <taxon>Vertebrata</taxon>
        <taxon>Euteleostomi</taxon>
        <taxon>Archelosauria</taxon>
        <taxon>Archosauria</taxon>
        <taxon>Dinosauria</taxon>
        <taxon>Saurischia</taxon>
        <taxon>Theropoda</taxon>
        <taxon>Coelurosauria</taxon>
        <taxon>Aves</taxon>
        <taxon>Neognathae</taxon>
        <taxon>Neoaves</taxon>
        <taxon>Telluraves</taxon>
        <taxon>Australaves</taxon>
        <taxon>Passeriformes</taxon>
        <taxon>Pipridae</taxon>
        <taxon>Lepidothrix</taxon>
    </lineage>
</organism>
<feature type="region of interest" description="Disordered" evidence="12">
    <location>
        <begin position="53"/>
        <end position="86"/>
    </location>
</feature>
<comment type="subunit">
    <text evidence="4">Homodimer.</text>
</comment>
<feature type="compositionally biased region" description="Low complexity" evidence="12">
    <location>
        <begin position="53"/>
        <end position="64"/>
    </location>
</feature>
<sequence>MAPVLSHSHGPGPAPAPPTALTDTARGAARGLCGARGAGPGRAAAILDWGSAATSAPSGTASRAPEPPPARRNRAPDPAPSAEARGNGARVYLDHNATTPLAPEAAQAVQDALSQAWGNPSSAHPAGRKAKELIGRARESLAQMVGARPEDIVFTSGGTEANNMVIHTARRHFLESQTGDSPGTPHIVTSSVEHDSIRLPLEQLGKDSLAEATFVPVSPQSGRAEVDDVLAAIRPNTCLVSLMLANNETGVIMPVAELSQRVRALNQRRAGQGLPRVLLHTDAAQMIGKGRVDVQELGVDYLTIVGHKFYGPRIGALYVHGPGSTAPLHPLLFGGGQERSFRPGTENTPMIAGLGQAAELVSKNWEAYEAHMRDVRDYLEARLEASFGKERIHFNSRFKGSKRLCNTSNFSILGPGLQGHRVLAHCKVLLASVGAACHSDKGERPSPILLGCGIPPAVAQNALRLSVGRHTSRADVDLAVQDLLQAVAQLEQHHAP</sequence>
<evidence type="ECO:0000256" key="11">
    <source>
        <dbReference type="ARBA" id="ARBA00040554"/>
    </source>
</evidence>
<evidence type="ECO:0000256" key="10">
    <source>
        <dbReference type="ARBA" id="ARBA00039054"/>
    </source>
</evidence>
<evidence type="ECO:0000256" key="6">
    <source>
        <dbReference type="ARBA" id="ARBA00022679"/>
    </source>
</evidence>
<keyword evidence="7" id="KW-0663">Pyridoxal phosphate</keyword>
<reference evidence="15" key="1">
    <citation type="submission" date="2025-08" db="UniProtKB">
        <authorList>
            <consortium name="RefSeq"/>
        </authorList>
    </citation>
    <scope>IDENTIFICATION</scope>
</reference>
<comment type="function">
    <text evidence="9">Catalyzes the decomposition of L-selenocysteine to L-alanine and elemental selenium.</text>
</comment>
<comment type="similarity">
    <text evidence="3">Belongs to the class-V pyridoxal-phosphate-dependent aminotransferase family.</text>
</comment>
<accession>A0A6J0I4Y6</accession>
<keyword evidence="14" id="KW-1185">Reference proteome</keyword>
<evidence type="ECO:0000313" key="14">
    <source>
        <dbReference type="Proteomes" id="UP000504624"/>
    </source>
</evidence>
<dbReference type="Pfam" id="PF00266">
    <property type="entry name" value="Aminotran_5"/>
    <property type="match status" value="1"/>
</dbReference>
<keyword evidence="6" id="KW-0808">Transferase</keyword>
<evidence type="ECO:0000256" key="3">
    <source>
        <dbReference type="ARBA" id="ARBA00009236"/>
    </source>
</evidence>
<dbReference type="InterPro" id="IPR015424">
    <property type="entry name" value="PyrdxlP-dep_Trfase"/>
</dbReference>
<dbReference type="Gene3D" id="1.10.260.50">
    <property type="match status" value="1"/>
</dbReference>
<dbReference type="InterPro" id="IPR015422">
    <property type="entry name" value="PyrdxlP-dep_Trfase_small"/>
</dbReference>
<evidence type="ECO:0000256" key="8">
    <source>
        <dbReference type="ARBA" id="ARBA00023239"/>
    </source>
</evidence>
<dbReference type="InterPro" id="IPR015421">
    <property type="entry name" value="PyrdxlP-dep_Trfase_major"/>
</dbReference>
<dbReference type="FunFam" id="3.40.640.10:FF:000083">
    <property type="entry name" value="Selenocysteine lyase"/>
    <property type="match status" value="1"/>
</dbReference>
<dbReference type="OrthoDB" id="10250117at2759"/>
<dbReference type="RefSeq" id="XP_017681675.1">
    <property type="nucleotide sequence ID" value="XM_017826186.1"/>
</dbReference>
<dbReference type="GO" id="GO:0009000">
    <property type="term" value="F:selenocysteine lyase activity"/>
    <property type="evidence" value="ECO:0007669"/>
    <property type="project" value="UniProtKB-EC"/>
</dbReference>
<dbReference type="EC" id="4.4.1.16" evidence="10"/>
<feature type="domain" description="Aminotransferase class V" evidence="13">
    <location>
        <begin position="91"/>
        <end position="477"/>
    </location>
</feature>
<evidence type="ECO:0000256" key="4">
    <source>
        <dbReference type="ARBA" id="ARBA00011738"/>
    </source>
</evidence>
<evidence type="ECO:0000256" key="12">
    <source>
        <dbReference type="SAM" id="MobiDB-lite"/>
    </source>
</evidence>
<evidence type="ECO:0000259" key="13">
    <source>
        <dbReference type="Pfam" id="PF00266"/>
    </source>
</evidence>
<evidence type="ECO:0000256" key="7">
    <source>
        <dbReference type="ARBA" id="ARBA00022898"/>
    </source>
</evidence>
<evidence type="ECO:0000256" key="2">
    <source>
        <dbReference type="ARBA" id="ARBA00004514"/>
    </source>
</evidence>
<feature type="region of interest" description="Disordered" evidence="12">
    <location>
        <begin position="1"/>
        <end position="41"/>
    </location>
</feature>
<evidence type="ECO:0000313" key="15">
    <source>
        <dbReference type="RefSeq" id="XP_017681675.1"/>
    </source>
</evidence>
<dbReference type="FunFam" id="3.90.1150.10:FF:000065">
    <property type="entry name" value="Selenocysteine lyase"/>
    <property type="match status" value="1"/>
</dbReference>